<evidence type="ECO:0000313" key="1">
    <source>
        <dbReference type="EMBL" id="KYO28631.1"/>
    </source>
</evidence>
<dbReference type="Proteomes" id="UP000050525">
    <property type="component" value="Unassembled WGS sequence"/>
</dbReference>
<gene>
    <name evidence="1" type="ORF">Y1Q_0003952</name>
</gene>
<dbReference type="AlphaFoldDB" id="A0A151MVR0"/>
<dbReference type="STRING" id="8496.A0A151MVR0"/>
<accession>A0A151MVR0</accession>
<dbReference type="EMBL" id="AKHW03004843">
    <property type="protein sequence ID" value="KYO28631.1"/>
    <property type="molecule type" value="Genomic_DNA"/>
</dbReference>
<comment type="caution">
    <text evidence="1">The sequence shown here is derived from an EMBL/GenBank/DDBJ whole genome shotgun (WGS) entry which is preliminary data.</text>
</comment>
<keyword evidence="2" id="KW-1185">Reference proteome</keyword>
<name>A0A151MVR0_ALLMI</name>
<protein>
    <submittedName>
        <fullName evidence="1">Uncharacterized protein</fullName>
    </submittedName>
</protein>
<proteinExistence type="predicted"/>
<organism evidence="1 2">
    <name type="scientific">Alligator mississippiensis</name>
    <name type="common">American alligator</name>
    <dbReference type="NCBI Taxonomy" id="8496"/>
    <lineage>
        <taxon>Eukaryota</taxon>
        <taxon>Metazoa</taxon>
        <taxon>Chordata</taxon>
        <taxon>Craniata</taxon>
        <taxon>Vertebrata</taxon>
        <taxon>Euteleostomi</taxon>
        <taxon>Archelosauria</taxon>
        <taxon>Archosauria</taxon>
        <taxon>Crocodylia</taxon>
        <taxon>Alligatoridae</taxon>
        <taxon>Alligatorinae</taxon>
        <taxon>Alligator</taxon>
    </lineage>
</organism>
<reference evidence="1 2" key="1">
    <citation type="journal article" date="2012" name="Genome Biol.">
        <title>Sequencing three crocodilian genomes to illuminate the evolution of archosaurs and amniotes.</title>
        <authorList>
            <person name="St John J.A."/>
            <person name="Braun E.L."/>
            <person name="Isberg S.R."/>
            <person name="Miles L.G."/>
            <person name="Chong A.Y."/>
            <person name="Gongora J."/>
            <person name="Dalzell P."/>
            <person name="Moran C."/>
            <person name="Bed'hom B."/>
            <person name="Abzhanov A."/>
            <person name="Burgess S.C."/>
            <person name="Cooksey A.M."/>
            <person name="Castoe T.A."/>
            <person name="Crawford N.G."/>
            <person name="Densmore L.D."/>
            <person name="Drew J.C."/>
            <person name="Edwards S.V."/>
            <person name="Faircloth B.C."/>
            <person name="Fujita M.K."/>
            <person name="Greenwold M.J."/>
            <person name="Hoffmann F.G."/>
            <person name="Howard J.M."/>
            <person name="Iguchi T."/>
            <person name="Janes D.E."/>
            <person name="Khan S.Y."/>
            <person name="Kohno S."/>
            <person name="de Koning A.J."/>
            <person name="Lance S.L."/>
            <person name="McCarthy F.M."/>
            <person name="McCormack J.E."/>
            <person name="Merchant M.E."/>
            <person name="Peterson D.G."/>
            <person name="Pollock D.D."/>
            <person name="Pourmand N."/>
            <person name="Raney B.J."/>
            <person name="Roessler K.A."/>
            <person name="Sanford J.R."/>
            <person name="Sawyer R.H."/>
            <person name="Schmidt C.J."/>
            <person name="Triplett E.W."/>
            <person name="Tuberville T.D."/>
            <person name="Venegas-Anaya M."/>
            <person name="Howard J.T."/>
            <person name="Jarvis E.D."/>
            <person name="Guillette L.J.Jr."/>
            <person name="Glenn T.C."/>
            <person name="Green R.E."/>
            <person name="Ray D.A."/>
        </authorList>
    </citation>
    <scope>NUCLEOTIDE SEQUENCE [LARGE SCALE GENOMIC DNA]</scope>
    <source>
        <strain evidence="1">KSC_2009_1</strain>
    </source>
</reference>
<evidence type="ECO:0000313" key="2">
    <source>
        <dbReference type="Proteomes" id="UP000050525"/>
    </source>
</evidence>
<sequence length="127" mass="14005">MHKCALDLEGSSRFLPRLLSEFAQAYSFAMGSWPKNGLLDMNKGLNLQHIGRPHSGIGNESAALPTTFRSCEAGTGMGEPEQGEPALKSRTSRDRHWSLAWPLVWLPLQLSCLCICLPPCPLLSLWT</sequence>